<feature type="region of interest" description="Disordered" evidence="1">
    <location>
        <begin position="103"/>
        <end position="142"/>
    </location>
</feature>
<keyword evidence="3" id="KW-1185">Reference proteome</keyword>
<evidence type="ECO:0000256" key="1">
    <source>
        <dbReference type="SAM" id="MobiDB-lite"/>
    </source>
</evidence>
<comment type="caution">
    <text evidence="2">The sequence shown here is derived from an EMBL/GenBank/DDBJ whole genome shotgun (WGS) entry which is preliminary data.</text>
</comment>
<accession>A0AA88H0W6</accession>
<dbReference type="GeneID" id="68106054"/>
<name>A0AA88H0W6_NAELO</name>
<evidence type="ECO:0000313" key="2">
    <source>
        <dbReference type="EMBL" id="KAG2392116.1"/>
    </source>
</evidence>
<reference evidence="2 3" key="1">
    <citation type="journal article" date="2018" name="BMC Genomics">
        <title>The genome of Naegleria lovaniensis, the basis for a comparative approach to unravel pathogenicity factors of the human pathogenic amoeba N. fowleri.</title>
        <authorList>
            <person name="Liechti N."/>
            <person name="Schurch N."/>
            <person name="Bruggmann R."/>
            <person name="Wittwer M."/>
        </authorList>
    </citation>
    <scope>NUCLEOTIDE SEQUENCE [LARGE SCALE GENOMIC DNA]</scope>
    <source>
        <strain evidence="2 3">ATCC 30569</strain>
    </source>
</reference>
<feature type="region of interest" description="Disordered" evidence="1">
    <location>
        <begin position="1"/>
        <end position="20"/>
    </location>
</feature>
<dbReference type="RefSeq" id="XP_044554010.1">
    <property type="nucleotide sequence ID" value="XM_044689496.1"/>
</dbReference>
<dbReference type="Proteomes" id="UP000816034">
    <property type="component" value="Unassembled WGS sequence"/>
</dbReference>
<organism evidence="2 3">
    <name type="scientific">Naegleria lovaniensis</name>
    <name type="common">Amoeba</name>
    <dbReference type="NCBI Taxonomy" id="51637"/>
    <lineage>
        <taxon>Eukaryota</taxon>
        <taxon>Discoba</taxon>
        <taxon>Heterolobosea</taxon>
        <taxon>Tetramitia</taxon>
        <taxon>Eutetramitia</taxon>
        <taxon>Vahlkampfiidae</taxon>
        <taxon>Naegleria</taxon>
    </lineage>
</organism>
<sequence>MGQLISHYKRKKHNNHHDDDEVLSSFDDLDDFVRASHSTATSRRAHKDDSEQLMSLDHKNEKQQHHRKHRKQATSSSPDYSPLDMSYDASEYMDPETYYAKISQHKLTGLQREDSSSPSSSPSSRKKKASYSADGHNVSKQQYRASHRFTALFSSDKTHYGGGGYMYF</sequence>
<protein>
    <submittedName>
        <fullName evidence="2">Uncharacterized protein</fullName>
    </submittedName>
</protein>
<feature type="compositionally biased region" description="Basic and acidic residues" evidence="1">
    <location>
        <begin position="46"/>
        <end position="63"/>
    </location>
</feature>
<dbReference type="AlphaFoldDB" id="A0AA88H0W6"/>
<feature type="region of interest" description="Disordered" evidence="1">
    <location>
        <begin position="36"/>
        <end position="87"/>
    </location>
</feature>
<evidence type="ECO:0000313" key="3">
    <source>
        <dbReference type="Proteomes" id="UP000816034"/>
    </source>
</evidence>
<proteinExistence type="predicted"/>
<gene>
    <name evidence="2" type="ORF">C9374_013601</name>
</gene>
<dbReference type="EMBL" id="PYSW02000006">
    <property type="protein sequence ID" value="KAG2392116.1"/>
    <property type="molecule type" value="Genomic_DNA"/>
</dbReference>